<reference evidence="1" key="1">
    <citation type="submission" date="2013-04" db="EMBL/GenBank/DDBJ databases">
        <authorList>
            <person name="Qu J."/>
            <person name="Murali S.C."/>
            <person name="Bandaranaike D."/>
            <person name="Bellair M."/>
            <person name="Blankenburg K."/>
            <person name="Chao H."/>
            <person name="Dinh H."/>
            <person name="Doddapaneni H."/>
            <person name="Downs B."/>
            <person name="Dugan-Rocha S."/>
            <person name="Elkadiri S."/>
            <person name="Gnanaolivu R.D."/>
            <person name="Hernandez B."/>
            <person name="Javaid M."/>
            <person name="Jayaseelan J.C."/>
            <person name="Lee S."/>
            <person name="Li M."/>
            <person name="Ming W."/>
            <person name="Munidasa M."/>
            <person name="Muniz J."/>
            <person name="Nguyen L."/>
            <person name="Ongeri F."/>
            <person name="Osuji N."/>
            <person name="Pu L.-L."/>
            <person name="Puazo M."/>
            <person name="Qu C."/>
            <person name="Quiroz J."/>
            <person name="Raj R."/>
            <person name="Weissenberger G."/>
            <person name="Xin Y."/>
            <person name="Zou X."/>
            <person name="Han Y."/>
            <person name="Richards S."/>
            <person name="Worley K."/>
            <person name="Muzny D."/>
            <person name="Gibbs R."/>
        </authorList>
    </citation>
    <scope>NUCLEOTIDE SEQUENCE</scope>
    <source>
        <strain evidence="1">Sampled in the wild</strain>
    </source>
</reference>
<dbReference type="EMBL" id="KZ308216">
    <property type="protein sequence ID" value="KAG8224906.1"/>
    <property type="molecule type" value="Genomic_DNA"/>
</dbReference>
<evidence type="ECO:0000313" key="1">
    <source>
        <dbReference type="EMBL" id="KAG8224906.1"/>
    </source>
</evidence>
<accession>A0A8K0JZ38</accession>
<evidence type="ECO:0000313" key="2">
    <source>
        <dbReference type="Proteomes" id="UP000792457"/>
    </source>
</evidence>
<proteinExistence type="predicted"/>
<dbReference type="PANTHER" id="PTHR45913:SF21">
    <property type="entry name" value="DUF4371 DOMAIN-CONTAINING PROTEIN"/>
    <property type="match status" value="1"/>
</dbReference>
<name>A0A8K0JZ38_LADFU</name>
<dbReference type="PANTHER" id="PTHR45913">
    <property type="entry name" value="EPM2A-INTERACTING PROTEIN 1"/>
    <property type="match status" value="1"/>
</dbReference>
<reference evidence="1" key="2">
    <citation type="submission" date="2017-10" db="EMBL/GenBank/DDBJ databases">
        <title>Ladona fulva Genome sequencing and assembly.</title>
        <authorList>
            <person name="Murali S."/>
            <person name="Richards S."/>
            <person name="Bandaranaike D."/>
            <person name="Bellair M."/>
            <person name="Blankenburg K."/>
            <person name="Chao H."/>
            <person name="Dinh H."/>
            <person name="Doddapaneni H."/>
            <person name="Dugan-Rocha S."/>
            <person name="Elkadiri S."/>
            <person name="Gnanaolivu R."/>
            <person name="Hernandez B."/>
            <person name="Skinner E."/>
            <person name="Javaid M."/>
            <person name="Lee S."/>
            <person name="Li M."/>
            <person name="Ming W."/>
            <person name="Munidasa M."/>
            <person name="Muniz J."/>
            <person name="Nguyen L."/>
            <person name="Hughes D."/>
            <person name="Osuji N."/>
            <person name="Pu L.-L."/>
            <person name="Puazo M."/>
            <person name="Qu C."/>
            <person name="Quiroz J."/>
            <person name="Raj R."/>
            <person name="Weissenberger G."/>
            <person name="Xin Y."/>
            <person name="Zou X."/>
            <person name="Han Y."/>
            <person name="Worley K."/>
            <person name="Muzny D."/>
            <person name="Gibbs R."/>
        </authorList>
    </citation>
    <scope>NUCLEOTIDE SEQUENCE</scope>
    <source>
        <strain evidence="1">Sampled in the wild</strain>
    </source>
</reference>
<gene>
    <name evidence="1" type="ORF">J437_LFUL006264</name>
</gene>
<dbReference type="AlphaFoldDB" id="A0A8K0JZ38"/>
<protein>
    <submittedName>
        <fullName evidence="1">Uncharacterized protein</fullName>
    </submittedName>
</protein>
<dbReference type="Proteomes" id="UP000792457">
    <property type="component" value="Unassembled WGS sequence"/>
</dbReference>
<sequence>MNQFEKRFQDFSCLEPVVSFFVNPFTIHHEATETATEFARIIALEVENLELEIDRFPLLRSVGYKIKSCFGSTYLCKSLLSTMNIKSKNRSRLTDSHLDSCLCAGTSVYVPNIQVLVDKIQCQKSH</sequence>
<dbReference type="OrthoDB" id="8194986at2759"/>
<organism evidence="1 2">
    <name type="scientific">Ladona fulva</name>
    <name type="common">Scarce chaser dragonfly</name>
    <name type="synonym">Libellula fulva</name>
    <dbReference type="NCBI Taxonomy" id="123851"/>
    <lineage>
        <taxon>Eukaryota</taxon>
        <taxon>Metazoa</taxon>
        <taxon>Ecdysozoa</taxon>
        <taxon>Arthropoda</taxon>
        <taxon>Hexapoda</taxon>
        <taxon>Insecta</taxon>
        <taxon>Pterygota</taxon>
        <taxon>Palaeoptera</taxon>
        <taxon>Odonata</taxon>
        <taxon>Epiprocta</taxon>
        <taxon>Anisoptera</taxon>
        <taxon>Libelluloidea</taxon>
        <taxon>Libellulidae</taxon>
        <taxon>Ladona</taxon>
    </lineage>
</organism>
<keyword evidence="2" id="KW-1185">Reference proteome</keyword>
<comment type="caution">
    <text evidence="1">The sequence shown here is derived from an EMBL/GenBank/DDBJ whole genome shotgun (WGS) entry which is preliminary data.</text>
</comment>